<sequence length="377" mass="43302">MRGIKGYELRKVLKAPVFPILLVIFILWNVFLIWPVTYIKEDLQLVNALTAEYGAEMDEAALAGLSQKANESLGEMNAVTESRTEQSYETAASFFEKDNLTKYVYNQPGLYTEDELQIFHQAMLIEHYYVKSQTADTVYKQLDVEAYAEDAMELYGVTGSPAEFIRTQFAALGERLGELIDKEEHKQLFFDGGMYRMHSKLFETLFGGIAIELMVLAVLITGLICKYETEHRSEHVVYSTRRGRKLMWDKLFASLTGSFISGVLLIIASLGVYFLMADYSGLWNVSMSSLFISDKNFPYIPWWELSFLEYLMLVILIFVMAQLMFSSMAFIISILVRNSYYVFGVFALCLGIIVAWRSFIYHQTASSFWPVYLTHFI</sequence>
<keyword evidence="1" id="KW-0472">Membrane</keyword>
<dbReference type="AlphaFoldDB" id="A0AAX3MVM6"/>
<dbReference type="EMBL" id="CP118101">
    <property type="protein sequence ID" value="WDH80949.1"/>
    <property type="molecule type" value="Genomic_DNA"/>
</dbReference>
<evidence type="ECO:0000313" key="3">
    <source>
        <dbReference type="EMBL" id="WDI00649.1"/>
    </source>
</evidence>
<name>A0AAX3MVM6_9BACL</name>
<feature type="transmembrane region" description="Helical" evidence="1">
    <location>
        <begin position="204"/>
        <end position="225"/>
    </location>
</feature>
<proteinExistence type="predicted"/>
<evidence type="ECO:0000313" key="2">
    <source>
        <dbReference type="EMBL" id="WDH80949.1"/>
    </source>
</evidence>
<evidence type="ECO:0000256" key="1">
    <source>
        <dbReference type="SAM" id="Phobius"/>
    </source>
</evidence>
<gene>
    <name evidence="2" type="ORF">PUW23_15550</name>
    <name evidence="3" type="ORF">PUW25_15305</name>
</gene>
<feature type="transmembrane region" description="Helical" evidence="1">
    <location>
        <begin position="251"/>
        <end position="276"/>
    </location>
</feature>
<keyword evidence="1" id="KW-1133">Transmembrane helix</keyword>
<feature type="transmembrane region" description="Helical" evidence="1">
    <location>
        <begin position="12"/>
        <end position="34"/>
    </location>
</feature>
<evidence type="ECO:0000313" key="5">
    <source>
        <dbReference type="Proteomes" id="UP001221519"/>
    </source>
</evidence>
<evidence type="ECO:0000313" key="4">
    <source>
        <dbReference type="Proteomes" id="UP001220962"/>
    </source>
</evidence>
<feature type="transmembrane region" description="Helical" evidence="1">
    <location>
        <begin position="340"/>
        <end position="360"/>
    </location>
</feature>
<accession>A0AAX3MVM6</accession>
<reference evidence="2 5" key="1">
    <citation type="submission" date="2023-02" db="EMBL/GenBank/DDBJ databases">
        <title>Pathogen: clinical or host-associated sample.</title>
        <authorList>
            <person name="Hergert J."/>
            <person name="Casey R."/>
            <person name="Wagner J."/>
            <person name="Young E.L."/>
            <person name="Oakeson K.F."/>
        </authorList>
    </citation>
    <scope>NUCLEOTIDE SEQUENCE</scope>
    <source>
        <strain evidence="3 5">2022CK-00829</strain>
        <strain evidence="2">2022CK-00830</strain>
    </source>
</reference>
<organism evidence="2 4">
    <name type="scientific">Paenibacillus urinalis</name>
    <dbReference type="NCBI Taxonomy" id="521520"/>
    <lineage>
        <taxon>Bacteria</taxon>
        <taxon>Bacillati</taxon>
        <taxon>Bacillota</taxon>
        <taxon>Bacilli</taxon>
        <taxon>Bacillales</taxon>
        <taxon>Paenibacillaceae</taxon>
        <taxon>Paenibacillus</taxon>
    </lineage>
</organism>
<evidence type="ECO:0008006" key="6">
    <source>
        <dbReference type="Google" id="ProtNLM"/>
    </source>
</evidence>
<dbReference type="Proteomes" id="UP001221519">
    <property type="component" value="Chromosome"/>
</dbReference>
<feature type="transmembrane region" description="Helical" evidence="1">
    <location>
        <begin position="310"/>
        <end position="333"/>
    </location>
</feature>
<keyword evidence="1" id="KW-0812">Transmembrane</keyword>
<dbReference type="Proteomes" id="UP001220962">
    <property type="component" value="Chromosome"/>
</dbReference>
<dbReference type="EMBL" id="CP118108">
    <property type="protein sequence ID" value="WDI00649.1"/>
    <property type="molecule type" value="Genomic_DNA"/>
</dbReference>
<protein>
    <recommendedName>
        <fullName evidence="6">ABC transporter permease</fullName>
    </recommendedName>
</protein>
<keyword evidence="5" id="KW-1185">Reference proteome</keyword>
<dbReference type="RefSeq" id="WP_274337273.1">
    <property type="nucleotide sequence ID" value="NZ_CP118101.1"/>
</dbReference>